<feature type="transmembrane region" description="Helical" evidence="7">
    <location>
        <begin position="151"/>
        <end position="173"/>
    </location>
</feature>
<dbReference type="InterPro" id="IPR036259">
    <property type="entry name" value="MFS_trans_sf"/>
</dbReference>
<dbReference type="Proteomes" id="UP001589707">
    <property type="component" value="Unassembled WGS sequence"/>
</dbReference>
<feature type="transmembrane region" description="Helical" evidence="7">
    <location>
        <begin position="57"/>
        <end position="80"/>
    </location>
</feature>
<keyword evidence="5 7" id="KW-0472">Membrane</keyword>
<evidence type="ECO:0000313" key="8">
    <source>
        <dbReference type="EMBL" id="MFB9777419.1"/>
    </source>
</evidence>
<comment type="caution">
    <text evidence="8">The sequence shown here is derived from an EMBL/GenBank/DDBJ whole genome shotgun (WGS) entry which is preliminary data.</text>
</comment>
<evidence type="ECO:0000256" key="4">
    <source>
        <dbReference type="ARBA" id="ARBA00022989"/>
    </source>
</evidence>
<keyword evidence="4 7" id="KW-1133">Transmembrane helix</keyword>
<reference evidence="8 9" key="1">
    <citation type="submission" date="2024-09" db="EMBL/GenBank/DDBJ databases">
        <authorList>
            <person name="Sun Q."/>
            <person name="Mori K."/>
        </authorList>
    </citation>
    <scope>NUCLEOTIDE SEQUENCE [LARGE SCALE GENOMIC DNA]</scope>
    <source>
        <strain evidence="8 9">JCM 11683</strain>
    </source>
</reference>
<dbReference type="SUPFAM" id="SSF103473">
    <property type="entry name" value="MFS general substrate transporter"/>
    <property type="match status" value="1"/>
</dbReference>
<dbReference type="RefSeq" id="WP_376841367.1">
    <property type="nucleotide sequence ID" value="NZ_JBHMAU010000090.1"/>
</dbReference>
<feature type="region of interest" description="Disordered" evidence="6">
    <location>
        <begin position="1"/>
        <end position="35"/>
    </location>
</feature>
<dbReference type="PANTHER" id="PTHR23513">
    <property type="entry name" value="INTEGRAL MEMBRANE EFFLUX PROTEIN-RELATED"/>
    <property type="match status" value="1"/>
</dbReference>
<feature type="transmembrane region" description="Helical" evidence="7">
    <location>
        <begin position="299"/>
        <end position="321"/>
    </location>
</feature>
<evidence type="ECO:0000256" key="1">
    <source>
        <dbReference type="ARBA" id="ARBA00004651"/>
    </source>
</evidence>
<evidence type="ECO:0000313" key="9">
    <source>
        <dbReference type="Proteomes" id="UP001589707"/>
    </source>
</evidence>
<dbReference type="EMBL" id="JBHMAU010000090">
    <property type="protein sequence ID" value="MFB9777419.1"/>
    <property type="molecule type" value="Genomic_DNA"/>
</dbReference>
<feature type="transmembrane region" description="Helical" evidence="7">
    <location>
        <begin position="238"/>
        <end position="262"/>
    </location>
</feature>
<keyword evidence="2" id="KW-1003">Cell membrane</keyword>
<evidence type="ECO:0000256" key="7">
    <source>
        <dbReference type="SAM" id="Phobius"/>
    </source>
</evidence>
<gene>
    <name evidence="8" type="ORF">ACFFN1_13590</name>
</gene>
<name>A0ABV5X4P0_9MICO</name>
<keyword evidence="3 7" id="KW-0812">Transmembrane</keyword>
<sequence>MVDQVVSASDPRGPRPLPANQHPTNLTPTGCPKSPLSSATTVCLSLYLFSVTGSAQVLATVLAASMLASIYASPLVGGIADHLPKRVVLLAGNLILGALILATGVAALSYAERAWLLYLMILISGAIDAVIVITQQAAIRGLATRTNLVRVNAFVAFSLNAPLILGPALGALLYGVLPFWIIIVIDAVSFASAGCAALLLPLNQPQARSTSWVRVPFAGAREGFRLLWTSPSARSAQLWYSLANAGNGLGAGIVSAFILVTAGNGKAALGAFGSGGAIGVVVATLFLTVVPLRGSRARLVVLGLVLAALLGRAPLLGLSWFDAAVIVGPDFHNFG</sequence>
<dbReference type="InterPro" id="IPR011701">
    <property type="entry name" value="MFS"/>
</dbReference>
<evidence type="ECO:0000256" key="6">
    <source>
        <dbReference type="SAM" id="MobiDB-lite"/>
    </source>
</evidence>
<feature type="transmembrane region" description="Helical" evidence="7">
    <location>
        <begin position="87"/>
        <end position="109"/>
    </location>
</feature>
<organism evidence="8 9">
    <name type="scientific">Brevibacterium otitidis</name>
    <dbReference type="NCBI Taxonomy" id="53364"/>
    <lineage>
        <taxon>Bacteria</taxon>
        <taxon>Bacillati</taxon>
        <taxon>Actinomycetota</taxon>
        <taxon>Actinomycetes</taxon>
        <taxon>Micrococcales</taxon>
        <taxon>Brevibacteriaceae</taxon>
        <taxon>Brevibacterium</taxon>
    </lineage>
</organism>
<feature type="transmembrane region" description="Helical" evidence="7">
    <location>
        <begin position="179"/>
        <end position="200"/>
    </location>
</feature>
<feature type="transmembrane region" description="Helical" evidence="7">
    <location>
        <begin position="268"/>
        <end position="292"/>
    </location>
</feature>
<evidence type="ECO:0000256" key="2">
    <source>
        <dbReference type="ARBA" id="ARBA00022475"/>
    </source>
</evidence>
<keyword evidence="9" id="KW-1185">Reference proteome</keyword>
<evidence type="ECO:0000256" key="3">
    <source>
        <dbReference type="ARBA" id="ARBA00022692"/>
    </source>
</evidence>
<dbReference type="PANTHER" id="PTHR23513:SF6">
    <property type="entry name" value="MAJOR FACILITATOR SUPERFAMILY ASSOCIATED DOMAIN-CONTAINING PROTEIN"/>
    <property type="match status" value="1"/>
</dbReference>
<dbReference type="Pfam" id="PF07690">
    <property type="entry name" value="MFS_1"/>
    <property type="match status" value="1"/>
</dbReference>
<accession>A0ABV5X4P0</accession>
<protein>
    <submittedName>
        <fullName evidence="8">MFS transporter</fullName>
    </submittedName>
</protein>
<dbReference type="Gene3D" id="1.20.1250.20">
    <property type="entry name" value="MFS general substrate transporter like domains"/>
    <property type="match status" value="1"/>
</dbReference>
<evidence type="ECO:0000256" key="5">
    <source>
        <dbReference type="ARBA" id="ARBA00023136"/>
    </source>
</evidence>
<proteinExistence type="predicted"/>
<feature type="transmembrane region" description="Helical" evidence="7">
    <location>
        <begin position="115"/>
        <end position="139"/>
    </location>
</feature>
<comment type="subcellular location">
    <subcellularLocation>
        <location evidence="1">Cell membrane</location>
        <topology evidence="1">Multi-pass membrane protein</topology>
    </subcellularLocation>
</comment>